<reference evidence="1" key="1">
    <citation type="submission" date="2023-10" db="EMBL/GenBank/DDBJ databases">
        <title>Genome assembly of Pristionchus species.</title>
        <authorList>
            <person name="Yoshida K."/>
            <person name="Sommer R.J."/>
        </authorList>
    </citation>
    <scope>NUCLEOTIDE SEQUENCE</scope>
    <source>
        <strain evidence="1">RS0144</strain>
    </source>
</reference>
<gene>
    <name evidence="1" type="ORF">PENTCL1PPCAC_27823</name>
</gene>
<protein>
    <recommendedName>
        <fullName evidence="3">SXP/RAL-2 family protein Ani s 5-like cation-binding domain-containing protein</fullName>
    </recommendedName>
</protein>
<accession>A0AAV5UIC0</accession>
<organism evidence="1 2">
    <name type="scientific">Pristionchus entomophagus</name>
    <dbReference type="NCBI Taxonomy" id="358040"/>
    <lineage>
        <taxon>Eukaryota</taxon>
        <taxon>Metazoa</taxon>
        <taxon>Ecdysozoa</taxon>
        <taxon>Nematoda</taxon>
        <taxon>Chromadorea</taxon>
        <taxon>Rhabditida</taxon>
        <taxon>Rhabditina</taxon>
        <taxon>Diplogasteromorpha</taxon>
        <taxon>Diplogasteroidea</taxon>
        <taxon>Neodiplogasteridae</taxon>
        <taxon>Pristionchus</taxon>
    </lineage>
</organism>
<dbReference type="EMBL" id="BTSX01000006">
    <property type="protein sequence ID" value="GMT05649.1"/>
    <property type="molecule type" value="Genomic_DNA"/>
</dbReference>
<keyword evidence="2" id="KW-1185">Reference proteome</keyword>
<evidence type="ECO:0008006" key="3">
    <source>
        <dbReference type="Google" id="ProtNLM"/>
    </source>
</evidence>
<evidence type="ECO:0000313" key="2">
    <source>
        <dbReference type="Proteomes" id="UP001432027"/>
    </source>
</evidence>
<name>A0AAV5UIC0_9BILA</name>
<proteinExistence type="predicted"/>
<dbReference type="AlphaFoldDB" id="A0AAV5UIC0"/>
<evidence type="ECO:0000313" key="1">
    <source>
        <dbReference type="EMBL" id="GMT05649.1"/>
    </source>
</evidence>
<dbReference type="Proteomes" id="UP001432027">
    <property type="component" value="Unassembled WGS sequence"/>
</dbReference>
<comment type="caution">
    <text evidence="1">The sequence shown here is derived from an EMBL/GenBank/DDBJ whole genome shotgun (WGS) entry which is preliminary data.</text>
</comment>
<feature type="non-terminal residue" evidence="1">
    <location>
        <position position="1"/>
    </location>
</feature>
<sequence>SDLSPRQMRLIIIVIAAAAVAAVIAQNVAEVKLRKVLDYIRSSGQKKMDEIIANTSNDTQTVAKQIISTIGNSSMKGDEIKNQVISLYSSASPTVKSELDGVYGRLQNVLSSWVQGKKGAGMMWETTTSLSTTTDI</sequence>